<dbReference type="RefSeq" id="WP_302712839.1">
    <property type="nucleotide sequence ID" value="NZ_JAULRT010000052.1"/>
</dbReference>
<feature type="domain" description="Pseudouridine synthase RsuA/RluA-like" evidence="16">
    <location>
        <begin position="26"/>
        <end position="175"/>
    </location>
</feature>
<protein>
    <recommendedName>
        <fullName evidence="10">Dual-specificity RNA pseudouridine synthase RluA</fullName>
        <ecNumber evidence="8">5.4.99.28</ecNumber>
        <ecNumber evidence="9">5.4.99.29</ecNumber>
    </recommendedName>
    <alternativeName>
        <fullName evidence="11">23S rRNA pseudouridine(746) synthase</fullName>
    </alternativeName>
    <alternativeName>
        <fullName evidence="14">Ribosomal large subunit pseudouridine synthase A</fullName>
    </alternativeName>
    <alternativeName>
        <fullName evidence="13">rRNA pseudouridylate synthase A</fullName>
    </alternativeName>
    <alternativeName>
        <fullName evidence="15">rRNA-uridine isomerase A</fullName>
    </alternativeName>
    <alternativeName>
        <fullName evidence="12">tRNA pseudouridine(32) synthase</fullName>
    </alternativeName>
</protein>
<comment type="caution">
    <text evidence="17">The sequence shown here is derived from an EMBL/GenBank/DDBJ whole genome shotgun (WGS) entry which is preliminary data.</text>
</comment>
<keyword evidence="2" id="KW-0698">rRNA processing</keyword>
<evidence type="ECO:0000256" key="1">
    <source>
        <dbReference type="ARBA" id="ARBA00010876"/>
    </source>
</evidence>
<dbReference type="EC" id="5.4.99.29" evidence="9"/>
<comment type="catalytic activity">
    <reaction evidence="5">
        <text>uridine(32) in tRNA = pseudouridine(32) in tRNA</text>
        <dbReference type="Rhea" id="RHEA:42544"/>
        <dbReference type="Rhea" id="RHEA-COMP:10107"/>
        <dbReference type="Rhea" id="RHEA-COMP:10108"/>
        <dbReference type="ChEBI" id="CHEBI:65314"/>
        <dbReference type="ChEBI" id="CHEBI:65315"/>
        <dbReference type="EC" id="5.4.99.28"/>
    </reaction>
</comment>
<keyword evidence="3" id="KW-0819">tRNA processing</keyword>
<dbReference type="Proteomes" id="UP001168380">
    <property type="component" value="Unassembled WGS sequence"/>
</dbReference>
<evidence type="ECO:0000259" key="16">
    <source>
        <dbReference type="Pfam" id="PF00849"/>
    </source>
</evidence>
<dbReference type="PROSITE" id="PS01129">
    <property type="entry name" value="PSI_RLU"/>
    <property type="match status" value="1"/>
</dbReference>
<evidence type="ECO:0000256" key="13">
    <source>
        <dbReference type="ARBA" id="ARBA00042844"/>
    </source>
</evidence>
<evidence type="ECO:0000313" key="17">
    <source>
        <dbReference type="EMBL" id="MDO3382530.1"/>
    </source>
</evidence>
<evidence type="ECO:0000313" key="18">
    <source>
        <dbReference type="Proteomes" id="UP001168380"/>
    </source>
</evidence>
<evidence type="ECO:0000256" key="10">
    <source>
        <dbReference type="ARBA" id="ARBA00039988"/>
    </source>
</evidence>
<proteinExistence type="inferred from homology"/>
<dbReference type="Gene3D" id="3.30.2350.10">
    <property type="entry name" value="Pseudouridine synthase"/>
    <property type="match status" value="1"/>
</dbReference>
<evidence type="ECO:0000256" key="7">
    <source>
        <dbReference type="ARBA" id="ARBA00037305"/>
    </source>
</evidence>
<evidence type="ECO:0000256" key="14">
    <source>
        <dbReference type="ARBA" id="ARBA00042883"/>
    </source>
</evidence>
<dbReference type="PANTHER" id="PTHR21600">
    <property type="entry name" value="MITOCHONDRIAL RNA PSEUDOURIDINE SYNTHASE"/>
    <property type="match status" value="1"/>
</dbReference>
<keyword evidence="18" id="KW-1185">Reference proteome</keyword>
<evidence type="ECO:0000256" key="5">
    <source>
        <dbReference type="ARBA" id="ARBA00036184"/>
    </source>
</evidence>
<dbReference type="InterPro" id="IPR050188">
    <property type="entry name" value="RluA_PseudoU_synthase"/>
</dbReference>
<gene>
    <name evidence="17" type="ORF">QWI16_10135</name>
</gene>
<comment type="catalytic activity">
    <reaction evidence="6">
        <text>uridine(746) in 23S rRNA = pseudouridine(746) in 23S rRNA</text>
        <dbReference type="Rhea" id="RHEA:42548"/>
        <dbReference type="Rhea" id="RHEA-COMP:10109"/>
        <dbReference type="Rhea" id="RHEA-COMP:10110"/>
        <dbReference type="ChEBI" id="CHEBI:65314"/>
        <dbReference type="ChEBI" id="CHEBI:65315"/>
        <dbReference type="EC" id="5.4.99.29"/>
    </reaction>
</comment>
<dbReference type="PANTHER" id="PTHR21600:SF91">
    <property type="entry name" value="DUAL-SPECIFICITY RNA PSEUDOURIDINE SYNTHASE RLUA"/>
    <property type="match status" value="1"/>
</dbReference>
<comment type="similarity">
    <text evidence="1">Belongs to the pseudouridine synthase RluA family.</text>
</comment>
<comment type="function">
    <text evidence="7">Dual specificity enzyme that catalyzes the synthesis of pseudouridine from uracil-746 in 23S ribosomal RNA and from uracil-32 in the anticodon stem and loop of transfer RNAs.</text>
</comment>
<dbReference type="EC" id="5.4.99.28" evidence="8"/>
<reference evidence="17" key="1">
    <citation type="submission" date="2023-07" db="EMBL/GenBank/DDBJ databases">
        <title>Gilvimarinus algae sp. nov., isolated from the surface of Kelp.</title>
        <authorList>
            <person name="Sun Y.Y."/>
            <person name="Gong Y."/>
            <person name="Du Z.J."/>
        </authorList>
    </citation>
    <scope>NUCLEOTIDE SEQUENCE</scope>
    <source>
        <strain evidence="17">SDUM040014</strain>
    </source>
</reference>
<dbReference type="InterPro" id="IPR020103">
    <property type="entry name" value="PsdUridine_synth_cat_dom_sf"/>
</dbReference>
<evidence type="ECO:0000256" key="2">
    <source>
        <dbReference type="ARBA" id="ARBA00022552"/>
    </source>
</evidence>
<accession>A0ABT8TEX0</accession>
<evidence type="ECO:0000256" key="8">
    <source>
        <dbReference type="ARBA" id="ARBA00038944"/>
    </source>
</evidence>
<evidence type="ECO:0000256" key="4">
    <source>
        <dbReference type="ARBA" id="ARBA00023235"/>
    </source>
</evidence>
<evidence type="ECO:0000256" key="9">
    <source>
        <dbReference type="ARBA" id="ARBA00038945"/>
    </source>
</evidence>
<dbReference type="InterPro" id="IPR006224">
    <property type="entry name" value="PsdUridine_synth_RluA-like_CS"/>
</dbReference>
<dbReference type="CDD" id="cd02869">
    <property type="entry name" value="PseudoU_synth_RluA_like"/>
    <property type="match status" value="1"/>
</dbReference>
<name>A0ABT8TEX0_9GAMM</name>
<evidence type="ECO:0000256" key="11">
    <source>
        <dbReference type="ARBA" id="ARBA00041266"/>
    </source>
</evidence>
<keyword evidence="4" id="KW-0413">Isomerase</keyword>
<sequence length="224" mass="25001">MSTPIDQLAVLPPCDQAIGLLREDKHFLLVDKPAGLLSVPGRHPDNDDCVLSRLERDYPGASIIHRLDFDTSGVMVVALNKKAHGAIARQFQERETYKRYTAHVSGALAEHHGEIDLPIAPDQDNRPKYKICPETGKPSLTRYRVDHYWQVSDTSQVSLEPATGRSHQLRLHLAAIGHPILGCAFYAPEPIRSSAERLRLHATELRFRHPVTGEQVSVISPCPF</sequence>
<evidence type="ECO:0000256" key="15">
    <source>
        <dbReference type="ARBA" id="ARBA00043143"/>
    </source>
</evidence>
<evidence type="ECO:0000256" key="6">
    <source>
        <dbReference type="ARBA" id="ARBA00036916"/>
    </source>
</evidence>
<dbReference type="EMBL" id="JAULRT010000052">
    <property type="protein sequence ID" value="MDO3382530.1"/>
    <property type="molecule type" value="Genomic_DNA"/>
</dbReference>
<dbReference type="SUPFAM" id="SSF55120">
    <property type="entry name" value="Pseudouridine synthase"/>
    <property type="match status" value="1"/>
</dbReference>
<dbReference type="Pfam" id="PF00849">
    <property type="entry name" value="PseudoU_synth_2"/>
    <property type="match status" value="1"/>
</dbReference>
<organism evidence="17 18">
    <name type="scientific">Gilvimarinus algae</name>
    <dbReference type="NCBI Taxonomy" id="3058037"/>
    <lineage>
        <taxon>Bacteria</taxon>
        <taxon>Pseudomonadati</taxon>
        <taxon>Pseudomonadota</taxon>
        <taxon>Gammaproteobacteria</taxon>
        <taxon>Cellvibrionales</taxon>
        <taxon>Cellvibrionaceae</taxon>
        <taxon>Gilvimarinus</taxon>
    </lineage>
</organism>
<evidence type="ECO:0000256" key="3">
    <source>
        <dbReference type="ARBA" id="ARBA00022694"/>
    </source>
</evidence>
<evidence type="ECO:0000256" key="12">
    <source>
        <dbReference type="ARBA" id="ARBA00042372"/>
    </source>
</evidence>
<dbReference type="InterPro" id="IPR006145">
    <property type="entry name" value="PsdUridine_synth_RsuA/RluA"/>
</dbReference>